<accession>D8QBZ5</accession>
<feature type="domain" description="Xylanolytic transcriptional activator regulatory" evidence="4">
    <location>
        <begin position="376"/>
        <end position="446"/>
    </location>
</feature>
<dbReference type="SMART" id="SM00906">
    <property type="entry name" value="Fungal_trans"/>
    <property type="match status" value="1"/>
</dbReference>
<dbReference type="InParanoid" id="D8QBZ5"/>
<name>D8QBZ5_SCHCM</name>
<dbReference type="GO" id="GO:0003677">
    <property type="term" value="F:DNA binding"/>
    <property type="evidence" value="ECO:0007669"/>
    <property type="project" value="InterPro"/>
</dbReference>
<organism evidence="6">
    <name type="scientific">Schizophyllum commune (strain H4-8 / FGSC 9210)</name>
    <name type="common">Split gill fungus</name>
    <dbReference type="NCBI Taxonomy" id="578458"/>
    <lineage>
        <taxon>Eukaryota</taxon>
        <taxon>Fungi</taxon>
        <taxon>Dikarya</taxon>
        <taxon>Basidiomycota</taxon>
        <taxon>Agaricomycotina</taxon>
        <taxon>Agaricomycetes</taxon>
        <taxon>Agaricomycetidae</taxon>
        <taxon>Agaricales</taxon>
        <taxon>Schizophyllaceae</taxon>
        <taxon>Schizophyllum</taxon>
    </lineage>
</organism>
<protein>
    <recommendedName>
        <fullName evidence="4">Xylanolytic transcriptional activator regulatory domain-containing protein</fullName>
    </recommendedName>
</protein>
<gene>
    <name evidence="5" type="ORF">SCHCODRAFT_250177</name>
</gene>
<feature type="compositionally biased region" description="Low complexity" evidence="2">
    <location>
        <begin position="772"/>
        <end position="785"/>
    </location>
</feature>
<dbReference type="PANTHER" id="PTHR46910">
    <property type="entry name" value="TRANSCRIPTION FACTOR PDR1"/>
    <property type="match status" value="1"/>
</dbReference>
<evidence type="ECO:0000256" key="1">
    <source>
        <dbReference type="ARBA" id="ARBA00023242"/>
    </source>
</evidence>
<keyword evidence="1" id="KW-0539">Nucleus</keyword>
<dbReference type="Proteomes" id="UP000007431">
    <property type="component" value="Unassembled WGS sequence"/>
</dbReference>
<feature type="region of interest" description="Disordered" evidence="2">
    <location>
        <begin position="769"/>
        <end position="812"/>
    </location>
</feature>
<dbReference type="VEuPathDB" id="FungiDB:SCHCODRAFT_0250177"/>
<dbReference type="EMBL" id="GL377309">
    <property type="protein sequence ID" value="EFI94441.1"/>
    <property type="molecule type" value="Genomic_DNA"/>
</dbReference>
<sequence>MPIAMEASSSGDAPAKAKKRRLQDSAKNPGGRCSKYVPNRLPPAHCLIFAAVSHSIHIARIMLYTETEAAEPTPERLREVERTFGMSVEDTNDFLLNTDSDSSLCDSKALVTSILDDAHAFFQSVDLISLQKAALRLAKYARSLEETAQQAPQPTNSDIAYVADEDVPDLTVADSHEEPITDELCDAADGLADRLWQLTLNWAAQGRYFGKSSNVHFIKSAMDMRDGYAGASYNHLDFEIKKRMEYWTVRPWEIETSVPTQPPLTFPDHSFLLELVDLYFKTNESWVPIMHRPTVDRDLASRRYLRDRSYGYLVLTMCALASRHSDDPRVFADRRPGSENSAGWQWWSQVEIIRRSYRSAPSLVLFLWGTSVPEDCWKLSMGIRLAQEVGAHRKRKTANAIEDELYKRVFWALVIEDIQLSSYMGRPRATTCEDIDLDPVIEAEDEYWLTPEKQPEGRIGRGVYFNQLIRIIHVIYSIKKPRLRSNMSRRDWQLRVVSCIDSALNSWRENLPTFLRWSPDETNAELRDQAMLLAAALFLAQIQLHRPFIVAPNTSQSFPSLAICANAARTCLRMMERNSKMSFTPWPHAVMAIFCSCIVLILYVLHRQQTGNAGDGEKDVKLVFEGLKVMAQYEKRWQFPGRLDVLYNLFPAGGFKFSTDIAPKGNKRAHEGDITEETPPLLTSSSASSNDGFVSRGADFPPPAAPAFGGVCDLGISEDELAYLFALPSDQPIAPSAADMPHPTAGAMPDEVWSTLGDGRLSSSMGPVTIGGDDSSTASSAGPSTFNAPGYHQNPFDVGDMGNASSSTVTGE</sequence>
<feature type="region of interest" description="Disordered" evidence="2">
    <location>
        <begin position="664"/>
        <end position="689"/>
    </location>
</feature>
<keyword evidence="6" id="KW-1185">Reference proteome</keyword>
<evidence type="ECO:0000313" key="5">
    <source>
        <dbReference type="EMBL" id="EFI94441.1"/>
    </source>
</evidence>
<evidence type="ECO:0000313" key="6">
    <source>
        <dbReference type="Proteomes" id="UP000007431"/>
    </source>
</evidence>
<keyword evidence="3" id="KW-0472">Membrane</keyword>
<evidence type="ECO:0000256" key="3">
    <source>
        <dbReference type="SAM" id="Phobius"/>
    </source>
</evidence>
<feature type="compositionally biased region" description="Polar residues" evidence="2">
    <location>
        <begin position="803"/>
        <end position="812"/>
    </location>
</feature>
<evidence type="ECO:0000256" key="2">
    <source>
        <dbReference type="SAM" id="MobiDB-lite"/>
    </source>
</evidence>
<dbReference type="CDD" id="cd12148">
    <property type="entry name" value="fungal_TF_MHR"/>
    <property type="match status" value="1"/>
</dbReference>
<dbReference type="PANTHER" id="PTHR46910:SF38">
    <property type="entry name" value="ZN(2)-C6 FUNGAL-TYPE DOMAIN-CONTAINING PROTEIN"/>
    <property type="match status" value="1"/>
</dbReference>
<keyword evidence="3" id="KW-0812">Transmembrane</keyword>
<dbReference type="InterPro" id="IPR050987">
    <property type="entry name" value="AtrR-like"/>
</dbReference>
<dbReference type="GO" id="GO:0006351">
    <property type="term" value="P:DNA-templated transcription"/>
    <property type="evidence" value="ECO:0007669"/>
    <property type="project" value="InterPro"/>
</dbReference>
<dbReference type="HOGENOM" id="CLU_006019_2_0_1"/>
<dbReference type="eggNOG" id="ENOG502QSY2">
    <property type="taxonomic scope" value="Eukaryota"/>
</dbReference>
<dbReference type="OMA" id="QQSECAK"/>
<keyword evidence="3" id="KW-1133">Transmembrane helix</keyword>
<dbReference type="GO" id="GO:0003700">
    <property type="term" value="F:DNA-binding transcription factor activity"/>
    <property type="evidence" value="ECO:0007669"/>
    <property type="project" value="InterPro"/>
</dbReference>
<evidence type="ECO:0000259" key="4">
    <source>
        <dbReference type="SMART" id="SM00906"/>
    </source>
</evidence>
<dbReference type="Pfam" id="PF04082">
    <property type="entry name" value="Fungal_trans"/>
    <property type="match status" value="1"/>
</dbReference>
<dbReference type="GO" id="GO:0008270">
    <property type="term" value="F:zinc ion binding"/>
    <property type="evidence" value="ECO:0007669"/>
    <property type="project" value="InterPro"/>
</dbReference>
<feature type="region of interest" description="Disordered" evidence="2">
    <location>
        <begin position="1"/>
        <end position="34"/>
    </location>
</feature>
<proteinExistence type="predicted"/>
<dbReference type="AlphaFoldDB" id="D8QBZ5"/>
<feature type="transmembrane region" description="Helical" evidence="3">
    <location>
        <begin position="586"/>
        <end position="605"/>
    </location>
</feature>
<reference evidence="5 6" key="1">
    <citation type="journal article" date="2010" name="Nat. Biotechnol.">
        <title>Genome sequence of the model mushroom Schizophyllum commune.</title>
        <authorList>
            <person name="Ohm R.A."/>
            <person name="de Jong J.F."/>
            <person name="Lugones L.G."/>
            <person name="Aerts A."/>
            <person name="Kothe E."/>
            <person name="Stajich J.E."/>
            <person name="de Vries R.P."/>
            <person name="Record E."/>
            <person name="Levasseur A."/>
            <person name="Baker S.E."/>
            <person name="Bartholomew K.A."/>
            <person name="Coutinho P.M."/>
            <person name="Erdmann S."/>
            <person name="Fowler T.J."/>
            <person name="Gathman A.C."/>
            <person name="Lombard V."/>
            <person name="Henrissat B."/>
            <person name="Knabe N."/>
            <person name="Kuees U."/>
            <person name="Lilly W.W."/>
            <person name="Lindquist E."/>
            <person name="Lucas S."/>
            <person name="Magnuson J.K."/>
            <person name="Piumi F."/>
            <person name="Raudaskoski M."/>
            <person name="Salamov A."/>
            <person name="Schmutz J."/>
            <person name="Schwarze F.W.M.R."/>
            <person name="vanKuyk P.A."/>
            <person name="Horton J.S."/>
            <person name="Grigoriev I.V."/>
            <person name="Woesten H.A.B."/>
        </authorList>
    </citation>
    <scope>NUCLEOTIDE SEQUENCE [LARGE SCALE GENOMIC DNA]</scope>
    <source>
        <strain evidence="6">H4-8 / FGSC 9210</strain>
    </source>
</reference>
<dbReference type="InterPro" id="IPR007219">
    <property type="entry name" value="XnlR_reg_dom"/>
</dbReference>